<evidence type="ECO:0000313" key="7">
    <source>
        <dbReference type="EMBL" id="AZN71645.1"/>
    </source>
</evidence>
<feature type="region of interest" description="Disordered" evidence="5">
    <location>
        <begin position="1"/>
        <end position="22"/>
    </location>
</feature>
<feature type="short sequence motif" description="DGA/G" evidence="4">
    <location>
        <begin position="215"/>
        <end position="217"/>
    </location>
</feature>
<evidence type="ECO:0000256" key="3">
    <source>
        <dbReference type="ARBA" id="ARBA00023098"/>
    </source>
</evidence>
<dbReference type="InterPro" id="IPR002641">
    <property type="entry name" value="PNPLA_dom"/>
</dbReference>
<dbReference type="Proteomes" id="UP000268192">
    <property type="component" value="Chromosome"/>
</dbReference>
<feature type="active site" description="Proton acceptor" evidence="4">
    <location>
        <position position="215"/>
    </location>
</feature>
<dbReference type="GO" id="GO:0016787">
    <property type="term" value="F:hydrolase activity"/>
    <property type="evidence" value="ECO:0007669"/>
    <property type="project" value="UniProtKB-UniRule"/>
</dbReference>
<dbReference type="InterPro" id="IPR050301">
    <property type="entry name" value="NTE"/>
</dbReference>
<evidence type="ECO:0000256" key="1">
    <source>
        <dbReference type="ARBA" id="ARBA00022801"/>
    </source>
</evidence>
<evidence type="ECO:0000313" key="8">
    <source>
        <dbReference type="Proteomes" id="UP000268192"/>
    </source>
</evidence>
<feature type="domain" description="PNPLA" evidence="6">
    <location>
        <begin position="28"/>
        <end position="228"/>
    </location>
</feature>
<dbReference type="SUPFAM" id="SSF52151">
    <property type="entry name" value="FabD/lysophospholipase-like"/>
    <property type="match status" value="1"/>
</dbReference>
<dbReference type="Gene3D" id="3.40.1090.10">
    <property type="entry name" value="Cytosolic phospholipase A2 catalytic domain"/>
    <property type="match status" value="2"/>
</dbReference>
<dbReference type="EMBL" id="CP032509">
    <property type="protein sequence ID" value="AZN71645.1"/>
    <property type="molecule type" value="Genomic_DNA"/>
</dbReference>
<evidence type="ECO:0000256" key="4">
    <source>
        <dbReference type="PROSITE-ProRule" id="PRU01161"/>
    </source>
</evidence>
<keyword evidence="8" id="KW-1185">Reference proteome</keyword>
<dbReference type="OrthoDB" id="9807112at2"/>
<keyword evidence="1 4" id="KW-0378">Hydrolase</keyword>
<gene>
    <name evidence="7" type="ORF">D5400_10480</name>
</gene>
<feature type="short sequence motif" description="GXGXXG" evidence="4">
    <location>
        <begin position="32"/>
        <end position="37"/>
    </location>
</feature>
<dbReference type="Pfam" id="PF01734">
    <property type="entry name" value="Patatin"/>
    <property type="match status" value="1"/>
</dbReference>
<dbReference type="PROSITE" id="PS51635">
    <property type="entry name" value="PNPLA"/>
    <property type="match status" value="1"/>
</dbReference>
<dbReference type="AlphaFoldDB" id="A0A3S9B3U0"/>
<dbReference type="KEGG" id="abaw:D5400_10480"/>
<proteinExistence type="predicted"/>
<keyword evidence="3 4" id="KW-0443">Lipid metabolism</keyword>
<name>A0A3S9B3U0_9HYPH</name>
<dbReference type="RefSeq" id="WP_126009956.1">
    <property type="nucleotide sequence ID" value="NZ_CP032509.1"/>
</dbReference>
<dbReference type="PANTHER" id="PTHR14226:SF78">
    <property type="entry name" value="SLR0060 PROTEIN"/>
    <property type="match status" value="1"/>
</dbReference>
<dbReference type="InterPro" id="IPR016035">
    <property type="entry name" value="Acyl_Trfase/lysoPLipase"/>
</dbReference>
<dbReference type="PANTHER" id="PTHR14226">
    <property type="entry name" value="NEUROPATHY TARGET ESTERASE/SWISS CHEESE D.MELANOGASTER"/>
    <property type="match status" value="1"/>
</dbReference>
<feature type="short sequence motif" description="GXSXG" evidence="4">
    <location>
        <begin position="60"/>
        <end position="64"/>
    </location>
</feature>
<reference evidence="7 8" key="1">
    <citation type="submission" date="2018-09" db="EMBL/GenBank/DDBJ databases">
        <title>Marinorhizobium profundi gen. nov., sp. nov., isolated from a deep-sea sediment sample from the New Britain Trench and proposal of Marinorhizobiaceae fam. nov. in the order Rhizobiales of the class Alphaproteobacteria.</title>
        <authorList>
            <person name="Cao J."/>
        </authorList>
    </citation>
    <scope>NUCLEOTIDE SEQUENCE [LARGE SCALE GENOMIC DNA]</scope>
    <source>
        <strain evidence="7 8">WS11</strain>
    </source>
</reference>
<evidence type="ECO:0000259" key="6">
    <source>
        <dbReference type="PROSITE" id="PS51635"/>
    </source>
</evidence>
<feature type="active site" description="Nucleophile" evidence="4">
    <location>
        <position position="62"/>
    </location>
</feature>
<accession>A0A3S9B3U0</accession>
<evidence type="ECO:0000256" key="2">
    <source>
        <dbReference type="ARBA" id="ARBA00022963"/>
    </source>
</evidence>
<organism evidence="7 8">
    <name type="scientific">Georhizobium profundi</name>
    <dbReference type="NCBI Taxonomy" id="2341112"/>
    <lineage>
        <taxon>Bacteria</taxon>
        <taxon>Pseudomonadati</taxon>
        <taxon>Pseudomonadota</taxon>
        <taxon>Alphaproteobacteria</taxon>
        <taxon>Hyphomicrobiales</taxon>
        <taxon>Rhizobiaceae</taxon>
        <taxon>Georhizobium</taxon>
    </lineage>
</organism>
<dbReference type="GO" id="GO:0016042">
    <property type="term" value="P:lipid catabolic process"/>
    <property type="evidence" value="ECO:0007669"/>
    <property type="project" value="UniProtKB-UniRule"/>
</dbReference>
<protein>
    <submittedName>
        <fullName evidence="7">Patatin-like phospholipase family protein</fullName>
    </submittedName>
</protein>
<evidence type="ECO:0000256" key="5">
    <source>
        <dbReference type="SAM" id="MobiDB-lite"/>
    </source>
</evidence>
<keyword evidence="2 4" id="KW-0442">Lipid degradation</keyword>
<sequence>MLEEPTPAAENKPSAPASKRSATKTVNLALQGGGAHGAFTWGVLDGLLEDGRIEIEGISGTSAGAMNAAIYAYGNMEGGRDGAREALERFWRDMSLAGEVFSPVKQLPWEKLLGPYSMNSSLTFNTFDNLTRMFSPYEWNPLNLNPLRDLVARSVDFEKLHACKSTKLFISATNVRTGKVKVFTNEDVTLDAVMASACLPFIYKAVEIDGEHYWDGGYTGNPALFPFFYKCTSRDVVVVHINPMVRDDVPMSAPDIMNRINEVSFNASLVREFRAIDFVARLIDEDWLKDEYKDRLKKILVHSIRSDDALEDLDVASKFELGWGFLQDLRDRGRLYAMEWLDRHFDDLGERATVDLKNEYLAGSGV</sequence>